<evidence type="ECO:0000313" key="2">
    <source>
        <dbReference type="EMBL" id="PXA69518.1"/>
    </source>
</evidence>
<comment type="caution">
    <text evidence="2">The sequence shown here is derived from an EMBL/GenBank/DDBJ whole genome shotgun (WGS) entry which is preliminary data.</text>
</comment>
<accession>A0A2V3DVW8</accession>
<feature type="domain" description="Lipoyl-binding" evidence="1">
    <location>
        <begin position="4"/>
        <end position="79"/>
    </location>
</feature>
<dbReference type="Gene3D" id="2.40.50.100">
    <property type="match status" value="1"/>
</dbReference>
<dbReference type="InterPro" id="IPR000089">
    <property type="entry name" value="Biotin_lipoyl"/>
</dbReference>
<sequence length="79" mass="8443">MPALSEIFFPQMSGDANELGVLVEWRVPNGQKVAPYQVVAEVTVNKFDAEINSPAAGTLSWLVAAGEEVRQGDPIATVD</sequence>
<organism evidence="2 3">
    <name type="scientific">Arthrobacter psychrochitiniphilus</name>
    <dbReference type="NCBI Taxonomy" id="291045"/>
    <lineage>
        <taxon>Bacteria</taxon>
        <taxon>Bacillati</taxon>
        <taxon>Actinomycetota</taxon>
        <taxon>Actinomycetes</taxon>
        <taxon>Micrococcales</taxon>
        <taxon>Micrococcaceae</taxon>
        <taxon>Arthrobacter</taxon>
    </lineage>
</organism>
<reference evidence="2 3" key="1">
    <citation type="submission" date="2018-05" db="EMBL/GenBank/DDBJ databases">
        <title>Genetic diversity of glacier-inhabiting Cryobacterium bacteria in China and description of Cryobacterium mengkeensis sp. nov. and Arthrobacter glacialis sp. nov.</title>
        <authorList>
            <person name="Liu Q."/>
            <person name="Xin Y.-H."/>
        </authorList>
    </citation>
    <scope>NUCLEOTIDE SEQUENCE [LARGE SCALE GENOMIC DNA]</scope>
    <source>
        <strain evidence="2 3">GP3</strain>
    </source>
</reference>
<dbReference type="EMBL" id="QHLZ01000001">
    <property type="protein sequence ID" value="PXA69518.1"/>
    <property type="molecule type" value="Genomic_DNA"/>
</dbReference>
<dbReference type="PROSITE" id="PS50968">
    <property type="entry name" value="BIOTINYL_LIPOYL"/>
    <property type="match status" value="1"/>
</dbReference>
<dbReference type="Proteomes" id="UP000246303">
    <property type="component" value="Unassembled WGS sequence"/>
</dbReference>
<dbReference type="AlphaFoldDB" id="A0A2V3DVW8"/>
<dbReference type="InterPro" id="IPR011053">
    <property type="entry name" value="Single_hybrid_motif"/>
</dbReference>
<dbReference type="CDD" id="cd06849">
    <property type="entry name" value="lipoyl_domain"/>
    <property type="match status" value="1"/>
</dbReference>
<evidence type="ECO:0000259" key="1">
    <source>
        <dbReference type="PROSITE" id="PS50968"/>
    </source>
</evidence>
<dbReference type="Pfam" id="PF00364">
    <property type="entry name" value="Biotin_lipoyl"/>
    <property type="match status" value="1"/>
</dbReference>
<proteinExistence type="predicted"/>
<keyword evidence="3" id="KW-1185">Reference proteome</keyword>
<gene>
    <name evidence="2" type="ORF">CVS29_02965</name>
</gene>
<name>A0A2V3DVW8_9MICC</name>
<evidence type="ECO:0000313" key="3">
    <source>
        <dbReference type="Proteomes" id="UP000246303"/>
    </source>
</evidence>
<dbReference type="SUPFAM" id="SSF51230">
    <property type="entry name" value="Single hybrid motif"/>
    <property type="match status" value="1"/>
</dbReference>
<protein>
    <submittedName>
        <fullName evidence="2">Biotin attachment protein</fullName>
    </submittedName>
</protein>